<evidence type="ECO:0000313" key="2">
    <source>
        <dbReference type="Proteomes" id="UP000294684"/>
    </source>
</evidence>
<dbReference type="GeneID" id="79826326"/>
<comment type="caution">
    <text evidence="1">The sequence shown here is derived from an EMBL/GenBank/DDBJ whole genome shotgun (WGS) entry which is preliminary data.</text>
</comment>
<name>A0A4R8MW54_LEPME</name>
<evidence type="ECO:0000313" key="1">
    <source>
        <dbReference type="EMBL" id="TDY72007.1"/>
    </source>
</evidence>
<dbReference type="STRING" id="1193051.LEP1GSC017_2972"/>
<evidence type="ECO:0008006" key="3">
    <source>
        <dbReference type="Google" id="ProtNLM"/>
    </source>
</evidence>
<dbReference type="AlphaFoldDB" id="A0A4R8MW54"/>
<dbReference type="EMBL" id="SORO01000001">
    <property type="protein sequence ID" value="TDY72007.1"/>
    <property type="molecule type" value="Genomic_DNA"/>
</dbReference>
<dbReference type="Proteomes" id="UP000294684">
    <property type="component" value="Unassembled WGS sequence"/>
</dbReference>
<gene>
    <name evidence="1" type="ORF">CLV96_0986</name>
</gene>
<protein>
    <recommendedName>
        <fullName evidence="3">Peroxiredoxin</fullName>
    </recommendedName>
</protein>
<dbReference type="OrthoDB" id="335140at2"/>
<dbReference type="RefSeq" id="WP_004788522.1">
    <property type="nucleotide sequence ID" value="NZ_SORO01000001.1"/>
</dbReference>
<organism evidence="1 2">
    <name type="scientific">Leptospira meyeri</name>
    <dbReference type="NCBI Taxonomy" id="29508"/>
    <lineage>
        <taxon>Bacteria</taxon>
        <taxon>Pseudomonadati</taxon>
        <taxon>Spirochaetota</taxon>
        <taxon>Spirochaetia</taxon>
        <taxon>Leptospirales</taxon>
        <taxon>Leptospiraceae</taxon>
        <taxon>Leptospira</taxon>
    </lineage>
</organism>
<sequence length="178" mass="20307">MKVYLGDMPVELTGKRPKIGLKWCYTFQFKPVLNTNSKFPNLKRRKGFFLISTLPNVKSYACSTQVLDLEEEIKKRNISAKIIHIASDGETSWDDIKKLHPHLKAYGYTLKSCKEDDVIKLKNMLGIGVIGSHRLAHGLFAIQDGILISSMIPKQQYGVPNIKKFLTQLQNLKDFKKI</sequence>
<reference evidence="1 2" key="1">
    <citation type="submission" date="2019-03" db="EMBL/GenBank/DDBJ databases">
        <title>Genomic Encyclopedia of Archaeal and Bacterial Type Strains, Phase II (KMG-II): from individual species to whole genera.</title>
        <authorList>
            <person name="Goeker M."/>
        </authorList>
    </citation>
    <scope>NUCLEOTIDE SEQUENCE [LARGE SCALE GENOMIC DNA]</scope>
    <source>
        <strain evidence="1 2">DSM 21537</strain>
    </source>
</reference>
<accession>A0A4R8MW54</accession>
<keyword evidence="2" id="KW-1185">Reference proteome</keyword>
<proteinExistence type="predicted"/>